<comment type="caution">
    <text evidence="3">The sequence shown here is derived from an EMBL/GenBank/DDBJ whole genome shotgun (WGS) entry which is preliminary data.</text>
</comment>
<evidence type="ECO:0000256" key="1">
    <source>
        <dbReference type="SAM" id="MobiDB-lite"/>
    </source>
</evidence>
<dbReference type="PANTHER" id="PTHR43863:SF2">
    <property type="entry name" value="MALTASE-GLUCOAMYLASE"/>
    <property type="match status" value="1"/>
</dbReference>
<keyword evidence="4" id="KW-1185">Reference proteome</keyword>
<accession>A0ABN2QZU8</accession>
<evidence type="ECO:0000313" key="4">
    <source>
        <dbReference type="Proteomes" id="UP001499933"/>
    </source>
</evidence>
<organism evidence="3 4">
    <name type="scientific">Microbacterium deminutum</name>
    <dbReference type="NCBI Taxonomy" id="344164"/>
    <lineage>
        <taxon>Bacteria</taxon>
        <taxon>Bacillati</taxon>
        <taxon>Actinomycetota</taxon>
        <taxon>Actinomycetes</taxon>
        <taxon>Micrococcales</taxon>
        <taxon>Microbacteriaceae</taxon>
        <taxon>Microbacterium</taxon>
    </lineage>
</organism>
<dbReference type="EMBL" id="BAAAOG010000004">
    <property type="protein sequence ID" value="GAA1961150.1"/>
    <property type="molecule type" value="Genomic_DNA"/>
</dbReference>
<proteinExistence type="predicted"/>
<dbReference type="Gene3D" id="3.20.20.80">
    <property type="entry name" value="Glycosidases"/>
    <property type="match status" value="1"/>
</dbReference>
<evidence type="ECO:0000313" key="3">
    <source>
        <dbReference type="EMBL" id="GAA1961150.1"/>
    </source>
</evidence>
<reference evidence="3 4" key="1">
    <citation type="journal article" date="2019" name="Int. J. Syst. Evol. Microbiol.">
        <title>The Global Catalogue of Microorganisms (GCM) 10K type strain sequencing project: providing services to taxonomists for standard genome sequencing and annotation.</title>
        <authorList>
            <consortium name="The Broad Institute Genomics Platform"/>
            <consortium name="The Broad Institute Genome Sequencing Center for Infectious Disease"/>
            <person name="Wu L."/>
            <person name="Ma J."/>
        </authorList>
    </citation>
    <scope>NUCLEOTIDE SEQUENCE [LARGE SCALE GENOMIC DNA]</scope>
    <source>
        <strain evidence="3 4">JCM 14901</strain>
    </source>
</reference>
<protein>
    <recommendedName>
        <fullName evidence="2">Glycosyl hydrolase family 31 C-terminal domain-containing protein</fullName>
    </recommendedName>
</protein>
<name>A0ABN2QZU8_9MICO</name>
<feature type="compositionally biased region" description="Low complexity" evidence="1">
    <location>
        <begin position="133"/>
        <end position="148"/>
    </location>
</feature>
<gene>
    <name evidence="3" type="ORF">GCM10009776_24780</name>
</gene>
<sequence length="209" mass="21725">MLSPGAVLCLGRASSIGAKTIRPNGRIVPQTRGADAAATGVPVLRPLLLEFPDDPAMLHLDRQYLLGSDILVAPVFTADGVVEFYLPAGEWTNLLTGESVAGGAWRRETHGFDSLPLYLRPGAVLRGAPVPTSPTTTTSTGSSCGSSPAAEVRAIWSSRPLTDERRHSRSTSVPSGPEARSERDAGWALAWGAGASSAAAEGGRAVLAR</sequence>
<feature type="region of interest" description="Disordered" evidence="1">
    <location>
        <begin position="128"/>
        <end position="184"/>
    </location>
</feature>
<dbReference type="PANTHER" id="PTHR43863">
    <property type="entry name" value="HYDROLASE, PUTATIVE (AFU_ORTHOLOGUE AFUA_1G03140)-RELATED"/>
    <property type="match status" value="1"/>
</dbReference>
<dbReference type="Gene3D" id="2.60.40.1180">
    <property type="entry name" value="Golgi alpha-mannosidase II"/>
    <property type="match status" value="1"/>
</dbReference>
<dbReference type="InterPro" id="IPR048395">
    <property type="entry name" value="Glyco_hydro_31_C"/>
</dbReference>
<dbReference type="InterPro" id="IPR051816">
    <property type="entry name" value="Glycosyl_Hydrolase_31"/>
</dbReference>
<dbReference type="Pfam" id="PF21365">
    <property type="entry name" value="Glyco_hydro_31_3rd"/>
    <property type="match status" value="1"/>
</dbReference>
<dbReference type="InterPro" id="IPR013780">
    <property type="entry name" value="Glyco_hydro_b"/>
</dbReference>
<dbReference type="SUPFAM" id="SSF51011">
    <property type="entry name" value="Glycosyl hydrolase domain"/>
    <property type="match status" value="1"/>
</dbReference>
<feature type="domain" description="Glycosyl hydrolase family 31 C-terminal" evidence="2">
    <location>
        <begin position="40"/>
        <end position="125"/>
    </location>
</feature>
<evidence type="ECO:0000259" key="2">
    <source>
        <dbReference type="Pfam" id="PF21365"/>
    </source>
</evidence>
<dbReference type="Proteomes" id="UP001499933">
    <property type="component" value="Unassembled WGS sequence"/>
</dbReference>